<keyword evidence="2" id="KW-1185">Reference proteome</keyword>
<comment type="caution">
    <text evidence="1">The sequence shown here is derived from an EMBL/GenBank/DDBJ whole genome shotgun (WGS) entry which is preliminary data.</text>
</comment>
<proteinExistence type="predicted"/>
<reference evidence="1 2" key="1">
    <citation type="submission" date="2021-08" db="EMBL/GenBank/DDBJ databases">
        <title>Draft Genome Sequence of Phanerochaete sordida strain YK-624.</title>
        <authorList>
            <person name="Mori T."/>
            <person name="Dohra H."/>
            <person name="Suzuki T."/>
            <person name="Kawagishi H."/>
            <person name="Hirai H."/>
        </authorList>
    </citation>
    <scope>NUCLEOTIDE SEQUENCE [LARGE SCALE GENOMIC DNA]</scope>
    <source>
        <strain evidence="1 2">YK-624</strain>
    </source>
</reference>
<evidence type="ECO:0000313" key="2">
    <source>
        <dbReference type="Proteomes" id="UP000703269"/>
    </source>
</evidence>
<sequence length="202" mass="23004">MSLHQHIWSHSANREALRIVRNVICSNPKPLTTHEVYKLALKEPATSGSQSPARHERLTGQHVEHNGPMPPQANHAVRSMRFLKKAILPALEAKKEVEKVHTISTMTPEEVEQRLNALSKAQRRTAHIQTSKAIWVWRPKAPQPVPKPKAAVEVFGKDVGVGEDWGHLNRRRRRAREASVERDVQWLRELEKVKQEALAQPS</sequence>
<dbReference type="Proteomes" id="UP000703269">
    <property type="component" value="Unassembled WGS sequence"/>
</dbReference>
<accession>A0A9P3G231</accession>
<gene>
    <name evidence="1" type="ORF">PsYK624_027830</name>
</gene>
<organism evidence="1 2">
    <name type="scientific">Phanerochaete sordida</name>
    <dbReference type="NCBI Taxonomy" id="48140"/>
    <lineage>
        <taxon>Eukaryota</taxon>
        <taxon>Fungi</taxon>
        <taxon>Dikarya</taxon>
        <taxon>Basidiomycota</taxon>
        <taxon>Agaricomycotina</taxon>
        <taxon>Agaricomycetes</taxon>
        <taxon>Polyporales</taxon>
        <taxon>Phanerochaetaceae</taxon>
        <taxon>Phanerochaete</taxon>
    </lineage>
</organism>
<evidence type="ECO:0000313" key="1">
    <source>
        <dbReference type="EMBL" id="GJE86702.1"/>
    </source>
</evidence>
<dbReference type="OrthoDB" id="2587968at2759"/>
<name>A0A9P3G231_9APHY</name>
<dbReference type="EMBL" id="BPQB01000004">
    <property type="protein sequence ID" value="GJE86702.1"/>
    <property type="molecule type" value="Genomic_DNA"/>
</dbReference>
<protein>
    <submittedName>
        <fullName evidence="1">Uncharacterized protein</fullName>
    </submittedName>
</protein>
<dbReference type="AlphaFoldDB" id="A0A9P3G231"/>